<protein>
    <submittedName>
        <fullName evidence="1">Uncharacterized protein</fullName>
    </submittedName>
</protein>
<proteinExistence type="predicted"/>
<comment type="caution">
    <text evidence="1">The sequence shown here is derived from an EMBL/GenBank/DDBJ whole genome shotgun (WGS) entry which is preliminary data.</text>
</comment>
<dbReference type="EMBL" id="NBVN01000014">
    <property type="protein sequence ID" value="PUA31328.1"/>
    <property type="molecule type" value="Genomic_DNA"/>
</dbReference>
<sequence>MVRALTLKVLDRDAKEVSRVEVDTDMLKTYIEKKKDLGTDWFARILYSAFASVHPVVTTTREDGGTDASGASFCYGCCRCHIWIGVGTGTTPPTRQDYKLEAEKDVKPATARYIDGTGVVIITTSFVFNQDIDISEVGLFLCDGDINAGGPGARTLLDRTVLDAPVHVAAQQTLYVEYRIAV</sequence>
<dbReference type="Proteomes" id="UP000244093">
    <property type="component" value="Unassembled WGS sequence"/>
</dbReference>
<organism evidence="1 2">
    <name type="scientific">Zestosphaera tikiterensis</name>
    <dbReference type="NCBI Taxonomy" id="1973259"/>
    <lineage>
        <taxon>Archaea</taxon>
        <taxon>Thermoproteota</taxon>
        <taxon>Thermoprotei</taxon>
        <taxon>Desulfurococcales</taxon>
        <taxon>Desulfurococcaceae</taxon>
        <taxon>Zestosphaera</taxon>
    </lineage>
</organism>
<reference evidence="1 2" key="1">
    <citation type="journal article" date="2018" name="Syst. Appl. Microbiol.">
        <title>A new symbiotic nanoarchaeote (Candidatus Nanoclepta minutus) and its host (Zestosphaera tikiterensis gen. nov., sp. nov.) from a New Zealand hot spring.</title>
        <authorList>
            <person name="St John E."/>
            <person name="Liu Y."/>
            <person name="Podar M."/>
            <person name="Stott M.B."/>
            <person name="Meneghin J."/>
            <person name="Chen Z."/>
            <person name="Lagutin K."/>
            <person name="Mitchell K."/>
            <person name="Reysenbach A.L."/>
        </authorList>
    </citation>
    <scope>NUCLEOTIDE SEQUENCE [LARGE SCALE GENOMIC DNA]</scope>
    <source>
        <strain evidence="1">NZ3</strain>
    </source>
</reference>
<gene>
    <name evidence="1" type="ORF">B7O98_09480</name>
</gene>
<accession>A0A2R7Y1G6</accession>
<evidence type="ECO:0000313" key="2">
    <source>
        <dbReference type="Proteomes" id="UP000244093"/>
    </source>
</evidence>
<name>A0A2R7Y1G6_9CREN</name>
<dbReference type="AlphaFoldDB" id="A0A2R7Y1G6"/>
<evidence type="ECO:0000313" key="1">
    <source>
        <dbReference type="EMBL" id="PUA31328.1"/>
    </source>
</evidence>